<accession>A0A0P6Y2K5</accession>
<dbReference type="Proteomes" id="UP000050501">
    <property type="component" value="Unassembled WGS sequence"/>
</dbReference>
<protein>
    <submittedName>
        <fullName evidence="1">Uncharacterized protein</fullName>
    </submittedName>
</protein>
<comment type="caution">
    <text evidence="1">The sequence shown here is derived from an EMBL/GenBank/DDBJ whole genome shotgun (WGS) entry which is preliminary data.</text>
</comment>
<organism evidence="1 2">
    <name type="scientific">Levilinea saccharolytica</name>
    <dbReference type="NCBI Taxonomy" id="229921"/>
    <lineage>
        <taxon>Bacteria</taxon>
        <taxon>Bacillati</taxon>
        <taxon>Chloroflexota</taxon>
        <taxon>Anaerolineae</taxon>
        <taxon>Anaerolineales</taxon>
        <taxon>Anaerolineaceae</taxon>
        <taxon>Levilinea</taxon>
    </lineage>
</organism>
<dbReference type="RefSeq" id="WP_062419523.1">
    <property type="nucleotide sequence ID" value="NZ_BBXZ01000169.1"/>
</dbReference>
<dbReference type="STRING" id="229921.ADN01_00045"/>
<dbReference type="EMBL" id="LGCM01000001">
    <property type="protein sequence ID" value="KPL91976.1"/>
    <property type="molecule type" value="Genomic_DNA"/>
</dbReference>
<sequence length="310" mass="34081">MRILKRLALAAVLLLLIGAAVRLPVLAQDGVREFSNGLTVSDPFLSFYESAPNPYLNFGLPISAEIPTADGRTLQFFQRAVFELVGDQVHLLPLGEQYYLPLEAAQAGDRLLACRAVGPDGYRVCYDFLTYYETNDGPRLLGDPIAEMEQDAQGRFQQCFRSGCLEWRPENPSGERVIPQELGTLAYSQSYGLTGDGANSSAPLAAPQSTTLQVHAFVSQALIPGGNPQSLYVVVQDQNLNPVEGASVAVTVHYPNNRYDARIAPSDVNGISQTNFDVGFYPFKEVIRVDISVEKDGLTAKTATWFRIWW</sequence>
<proteinExistence type="predicted"/>
<dbReference type="OrthoDB" id="144348at2"/>
<evidence type="ECO:0000313" key="2">
    <source>
        <dbReference type="Proteomes" id="UP000050501"/>
    </source>
</evidence>
<evidence type="ECO:0000313" key="1">
    <source>
        <dbReference type="EMBL" id="KPL91976.1"/>
    </source>
</evidence>
<reference evidence="1 2" key="1">
    <citation type="submission" date="2015-07" db="EMBL/GenBank/DDBJ databases">
        <title>Genome sequence of Levilinea saccharolytica DSM 16555.</title>
        <authorList>
            <person name="Hemp J."/>
            <person name="Ward L.M."/>
            <person name="Pace L.A."/>
            <person name="Fischer W.W."/>
        </authorList>
    </citation>
    <scope>NUCLEOTIDE SEQUENCE [LARGE SCALE GENOMIC DNA]</scope>
    <source>
        <strain evidence="1 2">KIBI-1</strain>
    </source>
</reference>
<name>A0A0P6Y2K5_9CHLR</name>
<gene>
    <name evidence="1" type="ORF">ADN01_00045</name>
</gene>
<keyword evidence="2" id="KW-1185">Reference proteome</keyword>
<dbReference type="AlphaFoldDB" id="A0A0P6Y2K5"/>